<dbReference type="EMBL" id="CYZE01000028">
    <property type="protein sequence ID" value="CUP39910.1"/>
    <property type="molecule type" value="Genomic_DNA"/>
</dbReference>
<dbReference type="PROSITE" id="PS50994">
    <property type="entry name" value="INTEGRASE"/>
    <property type="match status" value="1"/>
</dbReference>
<dbReference type="RefSeq" id="WP_242868009.1">
    <property type="nucleotide sequence ID" value="NZ_CABIXC010000028.1"/>
</dbReference>
<accession>A0A174N0F6</accession>
<dbReference type="Gene3D" id="3.30.420.10">
    <property type="entry name" value="Ribonuclease H-like superfamily/Ribonuclease H"/>
    <property type="match status" value="1"/>
</dbReference>
<dbReference type="GO" id="GO:0003677">
    <property type="term" value="F:DNA binding"/>
    <property type="evidence" value="ECO:0007669"/>
    <property type="project" value="InterPro"/>
</dbReference>
<feature type="domain" description="Integrase catalytic" evidence="1">
    <location>
        <begin position="275"/>
        <end position="501"/>
    </location>
</feature>
<dbReference type="InterPro" id="IPR009004">
    <property type="entry name" value="Transposase_Mu_C"/>
</dbReference>
<dbReference type="GO" id="GO:0015074">
    <property type="term" value="P:DNA integration"/>
    <property type="evidence" value="ECO:0007669"/>
    <property type="project" value="InterPro"/>
</dbReference>
<reference evidence="2 3" key="1">
    <citation type="submission" date="2015-09" db="EMBL/GenBank/DDBJ databases">
        <authorList>
            <consortium name="Pathogen Informatics"/>
        </authorList>
    </citation>
    <scope>NUCLEOTIDE SEQUENCE [LARGE SCALE GENOMIC DNA]</scope>
    <source>
        <strain evidence="2 3">2789STDY5608850</strain>
    </source>
</reference>
<dbReference type="Pfam" id="PF02914">
    <property type="entry name" value="DDE_2"/>
    <property type="match status" value="1"/>
</dbReference>
<dbReference type="GO" id="GO:0004803">
    <property type="term" value="F:transposase activity"/>
    <property type="evidence" value="ECO:0007669"/>
    <property type="project" value="InterPro"/>
</dbReference>
<dbReference type="InterPro" id="IPR015378">
    <property type="entry name" value="Transposase-like_Mu_C"/>
</dbReference>
<dbReference type="Pfam" id="PF09299">
    <property type="entry name" value="Mu-transpos_C"/>
    <property type="match status" value="1"/>
</dbReference>
<dbReference type="GO" id="GO:0006313">
    <property type="term" value="P:DNA transposition"/>
    <property type="evidence" value="ECO:0007669"/>
    <property type="project" value="InterPro"/>
</dbReference>
<dbReference type="InterPro" id="IPR001584">
    <property type="entry name" value="Integrase_cat-core"/>
</dbReference>
<sequence length="693" mass="79812">MSEIFVTLEEAAVFEGVVYETMKKRIQRNPGGFRVKSQPREGGGKDQVMVAVSSLTPKAKRAHKAAQKIDGGDAIIEQRVNTTPWYVDVDLNWYIETHKKQYYEAVELAKQVQQFVEHDEAERTAYADEMALKLGVSQRTLYRYAESLLEANAWAIKMEKEEGKNYEYFRPLSLCRKPRDSHTFPSVTDEQRALIENIWFDERFARNLGTVEMLYTKFTAVASEREWPSCPSYSTVARYVSYLMNELRGESARFYAANGSREWKNQRMIKGKRNVSALQVMEYVQGDEHTFDCWVQVTYPNGKTAAVRPKLVAWLDIRSRCILGDVICIDANAQTLKESLVKMLYSTPGGVPKHLHIDNGKDYTAETNLGQNRKERACKTLEFDSETKGFYRSIGIDEWSRSLPYQPWDKGEIERLFGSVCSMFTKWMDSYVGTLTGSKTSAKRKKDIKQMLERGELLTMEEFFDVWTRWKNEVYHKREHSSLKKDREKWVTPIELFQHGQRYEKAAPPREYAAMLLMKADTALVRNQGIMKFGTLYTDYELAKYVGEKVGIKWDIDDVTKLYVYTRDGRKICEAVSAELLMIAPKVSQEALEKHLRNQKRQLKEVRETLEEFRRPYELRLEEGDGKARAVGALDLTIRSERSQTPKVITLPNDKEFRGEAEAKRKATAKAGGDSEFITAKAEAALSKLRGIG</sequence>
<evidence type="ECO:0000313" key="2">
    <source>
        <dbReference type="EMBL" id="CUP39910.1"/>
    </source>
</evidence>
<dbReference type="AlphaFoldDB" id="A0A174N0F6"/>
<dbReference type="SUPFAM" id="SSF53098">
    <property type="entry name" value="Ribonuclease H-like"/>
    <property type="match status" value="1"/>
</dbReference>
<proteinExistence type="predicted"/>
<evidence type="ECO:0000313" key="3">
    <source>
        <dbReference type="Proteomes" id="UP000095651"/>
    </source>
</evidence>
<dbReference type="Gene3D" id="2.30.30.130">
    <property type="entry name" value="Transposase, Mu, C-terminal"/>
    <property type="match status" value="1"/>
</dbReference>
<name>A0A174N0F6_9FIRM</name>
<dbReference type="InterPro" id="IPR004189">
    <property type="entry name" value="Phage_Mu_transposase"/>
</dbReference>
<dbReference type="PANTHER" id="PTHR35004:SF6">
    <property type="entry name" value="TRANSPOSASE"/>
    <property type="match status" value="1"/>
</dbReference>
<dbReference type="SUPFAM" id="SSF50610">
    <property type="entry name" value="mu transposase, C-terminal domain"/>
    <property type="match status" value="1"/>
</dbReference>
<dbReference type="PANTHER" id="PTHR35004">
    <property type="entry name" value="TRANSPOSASE RV3428C-RELATED"/>
    <property type="match status" value="1"/>
</dbReference>
<protein>
    <submittedName>
        <fullName evidence="2">Mu transposase, C-terminal</fullName>
    </submittedName>
</protein>
<evidence type="ECO:0000259" key="1">
    <source>
        <dbReference type="PROSITE" id="PS50994"/>
    </source>
</evidence>
<dbReference type="Proteomes" id="UP000095651">
    <property type="component" value="Unassembled WGS sequence"/>
</dbReference>
<gene>
    <name evidence="2" type="ORF">ERS852407_05831</name>
</gene>
<organism evidence="2 3">
    <name type="scientific">Hungatella hathewayi</name>
    <dbReference type="NCBI Taxonomy" id="154046"/>
    <lineage>
        <taxon>Bacteria</taxon>
        <taxon>Bacillati</taxon>
        <taxon>Bacillota</taxon>
        <taxon>Clostridia</taxon>
        <taxon>Lachnospirales</taxon>
        <taxon>Lachnospiraceae</taxon>
        <taxon>Hungatella</taxon>
    </lineage>
</organism>
<dbReference type="InterPro" id="IPR036397">
    <property type="entry name" value="RNaseH_sf"/>
</dbReference>
<dbReference type="InterPro" id="IPR012337">
    <property type="entry name" value="RNaseH-like_sf"/>
</dbReference>